<evidence type="ECO:0000256" key="1">
    <source>
        <dbReference type="SAM" id="Coils"/>
    </source>
</evidence>
<keyword evidence="1" id="KW-0175">Coiled coil</keyword>
<proteinExistence type="predicted"/>
<dbReference type="AlphaFoldDB" id="A0A2U1E284"/>
<sequence length="181" mass="21038">MSYIIAIVLIILKIIDSIYENNHKKTIEKNIPKKDNTEKIKTRIDNIKDEETKKRLIKLLKNAEKEFAEDSNKNMTLDKKSDDKIKKTNIKTKESKTNKAKIYKESAIVDSRSLENAIPHTDDSVYSHMIKNECGIEHGLGKSIYEKDEEAQSRFLEDYNEADLKKYIAMKEILDEPVSMK</sequence>
<gene>
    <name evidence="2" type="ORF">C7381_10754</name>
</gene>
<evidence type="ECO:0000313" key="3">
    <source>
        <dbReference type="Proteomes" id="UP000245793"/>
    </source>
</evidence>
<keyword evidence="3" id="KW-1185">Reference proteome</keyword>
<accession>A0A2U1E284</accession>
<feature type="coiled-coil region" evidence="1">
    <location>
        <begin position="46"/>
        <end position="80"/>
    </location>
</feature>
<dbReference type="RefSeq" id="WP_116480335.1">
    <property type="nucleotide sequence ID" value="NZ_QEKV01000007.1"/>
</dbReference>
<dbReference type="EMBL" id="QEKV01000007">
    <property type="protein sequence ID" value="PVY94058.1"/>
    <property type="molecule type" value="Genomic_DNA"/>
</dbReference>
<comment type="caution">
    <text evidence="2">The sequence shown here is derived from an EMBL/GenBank/DDBJ whole genome shotgun (WGS) entry which is preliminary data.</text>
</comment>
<evidence type="ECO:0000313" key="2">
    <source>
        <dbReference type="EMBL" id="PVY94058.1"/>
    </source>
</evidence>
<dbReference type="Proteomes" id="UP000245793">
    <property type="component" value="Unassembled WGS sequence"/>
</dbReference>
<name>A0A2U1E284_9FIRM</name>
<organism evidence="2 3">
    <name type="scientific">Ezakiella coagulans</name>
    <dbReference type="NCBI Taxonomy" id="46507"/>
    <lineage>
        <taxon>Bacteria</taxon>
        <taxon>Bacillati</taxon>
        <taxon>Bacillota</taxon>
        <taxon>Tissierellia</taxon>
        <taxon>Ezakiella</taxon>
    </lineage>
</organism>
<protein>
    <submittedName>
        <fullName evidence="2">Uncharacterized protein</fullName>
    </submittedName>
</protein>
<reference evidence="2 3" key="1">
    <citation type="submission" date="2018-04" db="EMBL/GenBank/DDBJ databases">
        <title>Genomic Encyclopedia of Type Strains, Phase IV (KMG-IV): sequencing the most valuable type-strain genomes for metagenomic binning, comparative biology and taxonomic classification.</title>
        <authorList>
            <person name="Goeker M."/>
        </authorList>
    </citation>
    <scope>NUCLEOTIDE SEQUENCE [LARGE SCALE GENOMIC DNA]</scope>
    <source>
        <strain evidence="2 3">DSM 20705</strain>
    </source>
</reference>